<keyword evidence="5 6" id="KW-0648">Protein biosynthesis</keyword>
<evidence type="ECO:0000256" key="6">
    <source>
        <dbReference type="HAMAP-Rule" id="MF_03001"/>
    </source>
</evidence>
<evidence type="ECO:0000313" key="9">
    <source>
        <dbReference type="EMBL" id="KAK4538258.1"/>
    </source>
</evidence>
<dbReference type="Gene3D" id="3.30.70.330">
    <property type="match status" value="1"/>
</dbReference>
<evidence type="ECO:0000256" key="1">
    <source>
        <dbReference type="ARBA" id="ARBA00004496"/>
    </source>
</evidence>
<evidence type="ECO:0000259" key="8">
    <source>
        <dbReference type="PROSITE" id="PS50102"/>
    </source>
</evidence>
<dbReference type="GO" id="GO:0033290">
    <property type="term" value="C:eukaryotic 48S preinitiation complex"/>
    <property type="evidence" value="ECO:0007669"/>
    <property type="project" value="UniProtKB-UniRule"/>
</dbReference>
<dbReference type="GO" id="GO:0031369">
    <property type="term" value="F:translation initiation factor binding"/>
    <property type="evidence" value="ECO:0007669"/>
    <property type="project" value="InterPro"/>
</dbReference>
<comment type="function">
    <text evidence="7">Component of the eukaryotic translation initiation factor 3 (eIF-3) complex, which is involved in protein synthesis and, together with other initiation factors, stimulates binding of mRNA and methionyl-tRNAi to the 40S ribosome.</text>
</comment>
<dbReference type="InterPro" id="IPR000504">
    <property type="entry name" value="RRM_dom"/>
</dbReference>
<dbReference type="SUPFAM" id="SSF54928">
    <property type="entry name" value="RNA-binding domain, RBD"/>
    <property type="match status" value="1"/>
</dbReference>
<sequence length="742" mass="83731">MTVTKDDPEAFALEELRCALVVSNLPAIPEDKHAKLHAVVSKIFSQLGTVRALDMPVTGGYAVVEYASAAEARRALQRTDGYKLDKSHVLRVQLLGEVERLRELDVQHPWEPPSELAAELSDEVVQLVSARPNLWSHLADPRGRDQFVLCAGADTAVYWFDPVLPPELAYERSNWTESGVRWSPLGSYLATFHRQGVALWGGGEFEKIVRFAHDHPRLIHFSRNESYLVSYNAPDAPEPLIVWEADTGRKLRAFPGPLRLPQRLLDALWNQVFEERAKAEAANPMLAQMQATETRRLEAARASGTPPVGIGRFPWPLIQFSADETLMAQLGDDCVHVYGPLPEQVGLVDRRPVPAHGVSGMEWSPAANILALWSPEEGQSPARVLLLEMPSRRELRQKALYSVAQIELLWHPQGKYLACRVDRLTRSRKGRFTTFEIFRVNERDVPVEVLEFSERDRVSAFAWEPKGDRFAVLHQEVPAAVPAGAAAAATTATAALRPVVTFYEVQRDALRSLFSLERKQCNRLHWSPSGAGHILLAGLGSMGGVLEWWNVPEQELMGMNEHFACTDIEWDPSGRFVTTWVSATASRIEHGYQMWTFYGRKVGGAVAVENLFELAWRPRPRRWLLSADEERQVRRELKQYRVRYEAEDVALREQQRSGARVARREALAEWQALVERARARYAAEAEARARLWAGVPGAREAVRAAPAAAAEEEEEIEDVVEEVLEEKEEVLQKWLSEEDERD</sequence>
<dbReference type="CDD" id="cd12278">
    <property type="entry name" value="RRM_eIF3B"/>
    <property type="match status" value="1"/>
</dbReference>
<evidence type="ECO:0000256" key="4">
    <source>
        <dbReference type="ARBA" id="ARBA00022884"/>
    </source>
</evidence>
<keyword evidence="4 6" id="KW-0694">RNA-binding</keyword>
<comment type="function">
    <text evidence="6">RNA-binding component of the eukaryotic translation initiation factor 3 (eIF-3) complex, which is involved in protein synthesis of a specialized repertoire of mRNAs and, together with other initiation factors, stimulates binding of mRNA and methionyl-tRNAi to the 40S ribosome. The eIF-3 complex specifically targets and initiates translation of a subset of mRNAs involved in cell proliferation.</text>
</comment>
<dbReference type="Pfam" id="PF08662">
    <property type="entry name" value="eIF2A"/>
    <property type="match status" value="2"/>
</dbReference>
<dbReference type="GO" id="GO:0016282">
    <property type="term" value="C:eukaryotic 43S preinitiation complex"/>
    <property type="evidence" value="ECO:0007669"/>
    <property type="project" value="UniProtKB-UniRule"/>
</dbReference>
<gene>
    <name evidence="9" type="ORF">CDCA_CDCA16G4283</name>
</gene>
<evidence type="ECO:0000256" key="3">
    <source>
        <dbReference type="ARBA" id="ARBA00022540"/>
    </source>
</evidence>
<dbReference type="Gene3D" id="2.130.10.10">
    <property type="entry name" value="YVTN repeat-like/Quinoprotein amine dehydrogenase"/>
    <property type="match status" value="1"/>
</dbReference>
<dbReference type="PANTHER" id="PTHR14068:SF0">
    <property type="entry name" value="EUKARYOTIC TRANSLATION INITIATION FACTOR 3 SUBUNIT B"/>
    <property type="match status" value="1"/>
</dbReference>
<name>A0AAV9J0Y6_CYACA</name>
<dbReference type="PANTHER" id="PTHR14068">
    <property type="entry name" value="EUKARYOTIC TRANSLATION INITIATION FACTOR 3 EIF3 -RELATED"/>
    <property type="match status" value="1"/>
</dbReference>
<dbReference type="PIRSF" id="PIRSF036424">
    <property type="entry name" value="eIF3b"/>
    <property type="match status" value="1"/>
</dbReference>
<dbReference type="SMART" id="SM00360">
    <property type="entry name" value="RRM"/>
    <property type="match status" value="1"/>
</dbReference>
<keyword evidence="2 6" id="KW-0963">Cytoplasm</keyword>
<dbReference type="Proteomes" id="UP001301350">
    <property type="component" value="Unassembled WGS sequence"/>
</dbReference>
<comment type="subunit">
    <text evidence="6 7">Component of the eukaryotic translation initiation factor 3 (eIF-3) complex.</text>
</comment>
<protein>
    <recommendedName>
        <fullName evidence="6 7">Eukaryotic translation initiation factor 3 subunit B</fullName>
        <shortName evidence="6 7">eIF3b</shortName>
    </recommendedName>
    <alternativeName>
        <fullName evidence="6">Eukaryotic translation initiation factor 3 subunit 9</fullName>
    </alternativeName>
</protein>
<dbReference type="GO" id="GO:0003743">
    <property type="term" value="F:translation initiation factor activity"/>
    <property type="evidence" value="ECO:0007669"/>
    <property type="project" value="UniProtKB-UniRule"/>
</dbReference>
<dbReference type="InterPro" id="IPR013979">
    <property type="entry name" value="TIF_beta_prop-like"/>
</dbReference>
<accession>A0AAV9J0Y6</accession>
<dbReference type="Pfam" id="PF00076">
    <property type="entry name" value="RRM_1"/>
    <property type="match status" value="1"/>
</dbReference>
<reference evidence="9 10" key="1">
    <citation type="submission" date="2022-07" db="EMBL/GenBank/DDBJ databases">
        <title>Genome-wide signatures of adaptation to extreme environments.</title>
        <authorList>
            <person name="Cho C.H."/>
            <person name="Yoon H.S."/>
        </authorList>
    </citation>
    <scope>NUCLEOTIDE SEQUENCE [LARGE SCALE GENOMIC DNA]</scope>
    <source>
        <strain evidence="9 10">DBV 063 E5</strain>
    </source>
</reference>
<dbReference type="PROSITE" id="PS50102">
    <property type="entry name" value="RRM"/>
    <property type="match status" value="1"/>
</dbReference>
<evidence type="ECO:0000256" key="2">
    <source>
        <dbReference type="ARBA" id="ARBA00022490"/>
    </source>
</evidence>
<evidence type="ECO:0000256" key="7">
    <source>
        <dbReference type="PIRNR" id="PIRNR036424"/>
    </source>
</evidence>
<dbReference type="InterPro" id="IPR015943">
    <property type="entry name" value="WD40/YVTN_repeat-like_dom_sf"/>
</dbReference>
<proteinExistence type="inferred from homology"/>
<dbReference type="InterPro" id="IPR035979">
    <property type="entry name" value="RBD_domain_sf"/>
</dbReference>
<dbReference type="HAMAP" id="MF_03001">
    <property type="entry name" value="eIF3b"/>
    <property type="match status" value="1"/>
</dbReference>
<evidence type="ECO:0000313" key="10">
    <source>
        <dbReference type="Proteomes" id="UP001301350"/>
    </source>
</evidence>
<dbReference type="InterPro" id="IPR012677">
    <property type="entry name" value="Nucleotide-bd_a/b_plait_sf"/>
</dbReference>
<dbReference type="AlphaFoldDB" id="A0AAV9J0Y6"/>
<dbReference type="SUPFAM" id="SSF82171">
    <property type="entry name" value="DPP6 N-terminal domain-like"/>
    <property type="match status" value="1"/>
</dbReference>
<dbReference type="InterPro" id="IPR034363">
    <property type="entry name" value="eIF3B_RRM"/>
</dbReference>
<dbReference type="GO" id="GO:0003723">
    <property type="term" value="F:RNA binding"/>
    <property type="evidence" value="ECO:0007669"/>
    <property type="project" value="UniProtKB-UniRule"/>
</dbReference>
<comment type="subcellular location">
    <subcellularLocation>
        <location evidence="1 6 7">Cytoplasm</location>
    </subcellularLocation>
</comment>
<keyword evidence="3 6" id="KW-0396">Initiation factor</keyword>
<feature type="domain" description="RRM" evidence="8">
    <location>
        <begin position="18"/>
        <end position="97"/>
    </location>
</feature>
<dbReference type="GO" id="GO:0005852">
    <property type="term" value="C:eukaryotic translation initiation factor 3 complex"/>
    <property type="evidence" value="ECO:0007669"/>
    <property type="project" value="UniProtKB-UniRule"/>
</dbReference>
<comment type="similarity">
    <text evidence="6 7">Belongs to the eIF-3 subunit B family.</text>
</comment>
<comment type="caution">
    <text evidence="9">The sequence shown here is derived from an EMBL/GenBank/DDBJ whole genome shotgun (WGS) entry which is preliminary data.</text>
</comment>
<dbReference type="GO" id="GO:0001732">
    <property type="term" value="P:formation of cytoplasmic translation initiation complex"/>
    <property type="evidence" value="ECO:0007669"/>
    <property type="project" value="UniProtKB-UniRule"/>
</dbReference>
<evidence type="ECO:0000256" key="5">
    <source>
        <dbReference type="ARBA" id="ARBA00022917"/>
    </source>
</evidence>
<organism evidence="9 10">
    <name type="scientific">Cyanidium caldarium</name>
    <name type="common">Red alga</name>
    <dbReference type="NCBI Taxonomy" id="2771"/>
    <lineage>
        <taxon>Eukaryota</taxon>
        <taxon>Rhodophyta</taxon>
        <taxon>Bangiophyceae</taxon>
        <taxon>Cyanidiales</taxon>
        <taxon>Cyanidiaceae</taxon>
        <taxon>Cyanidium</taxon>
    </lineage>
</organism>
<dbReference type="EMBL" id="JANCYW010000016">
    <property type="protein sequence ID" value="KAK4538258.1"/>
    <property type="molecule type" value="Genomic_DNA"/>
</dbReference>
<keyword evidence="10" id="KW-1185">Reference proteome</keyword>
<dbReference type="InterPro" id="IPR011400">
    <property type="entry name" value="EIF3B"/>
</dbReference>